<dbReference type="EMBL" id="MU005768">
    <property type="protein sequence ID" value="KAF2710818.1"/>
    <property type="molecule type" value="Genomic_DNA"/>
</dbReference>
<evidence type="ECO:0000313" key="2">
    <source>
        <dbReference type="EMBL" id="KAF2710818.1"/>
    </source>
</evidence>
<feature type="compositionally biased region" description="Polar residues" evidence="1">
    <location>
        <begin position="557"/>
        <end position="567"/>
    </location>
</feature>
<evidence type="ECO:0000256" key="1">
    <source>
        <dbReference type="SAM" id="MobiDB-lite"/>
    </source>
</evidence>
<evidence type="ECO:0000313" key="3">
    <source>
        <dbReference type="Proteomes" id="UP000799428"/>
    </source>
</evidence>
<reference evidence="2" key="1">
    <citation type="journal article" date="2020" name="Stud. Mycol.">
        <title>101 Dothideomycetes genomes: a test case for predicting lifestyles and emergence of pathogens.</title>
        <authorList>
            <person name="Haridas S."/>
            <person name="Albert R."/>
            <person name="Binder M."/>
            <person name="Bloem J."/>
            <person name="Labutti K."/>
            <person name="Salamov A."/>
            <person name="Andreopoulos B."/>
            <person name="Baker S."/>
            <person name="Barry K."/>
            <person name="Bills G."/>
            <person name="Bluhm B."/>
            <person name="Cannon C."/>
            <person name="Castanera R."/>
            <person name="Culley D."/>
            <person name="Daum C."/>
            <person name="Ezra D."/>
            <person name="Gonzalez J."/>
            <person name="Henrissat B."/>
            <person name="Kuo A."/>
            <person name="Liang C."/>
            <person name="Lipzen A."/>
            <person name="Lutzoni F."/>
            <person name="Magnuson J."/>
            <person name="Mondo S."/>
            <person name="Nolan M."/>
            <person name="Ohm R."/>
            <person name="Pangilinan J."/>
            <person name="Park H.-J."/>
            <person name="Ramirez L."/>
            <person name="Alfaro M."/>
            <person name="Sun H."/>
            <person name="Tritt A."/>
            <person name="Yoshinaga Y."/>
            <person name="Zwiers L.-H."/>
            <person name="Turgeon B."/>
            <person name="Goodwin S."/>
            <person name="Spatafora J."/>
            <person name="Crous P."/>
            <person name="Grigoriev I."/>
        </authorList>
    </citation>
    <scope>NUCLEOTIDE SEQUENCE</scope>
    <source>
        <strain evidence="2">CBS 279.74</strain>
    </source>
</reference>
<feature type="compositionally biased region" description="Polar residues" evidence="1">
    <location>
        <begin position="324"/>
        <end position="347"/>
    </location>
</feature>
<feature type="compositionally biased region" description="Polar residues" evidence="1">
    <location>
        <begin position="142"/>
        <end position="152"/>
    </location>
</feature>
<sequence length="687" mass="75790">MSFDPNLNQHHPLASHSPKSQRPAYAHFHQSKDTVQCTDNASYYGYTTPGSNYHVNNPLHQNVWNGGLANQVMPQRPGYVGTNNTPHGVYHPLWSATYYDDAPPPMYYPEQVPSNAFGPKREAPTNAYALKVPDNRVETDQGVDQDTPQNEARQGCGRSSAAVDAPQAQNMVNSNQRTKTHHPASVRLYSWVQNSGQGLPPQIQDLISANPPQQKNNTPFHGVVVQRHFTAVPVQSRKSVQAHGVAGQCSAQPIALYSRHVDQTHGAVARQIAPGAPSRSQQTNQVHHLIARRAFPQFAQNVQSGDRGLDGMAQHVALASLPQSISNNTGPLSSETRQNLPPETKIQQPRAVYQTLEADRSNRAVVLQRNLQEGHRTNEIGARATSLRPIQSSVVNVSQLVVALRMVQDIAAAEDKFISESCQSVQVNQTRAQTKQEGVPNRDDVELAAQEVKAASQVSVVALALARLHQIRGEKLQRFAHHVHQQNEIIRRSHNVASNSNTPEMVSKLPMKLYSGHEGIYQTVINGELRNIQQWRMNQNNMPQAVAFLSVDPKGLENQQNAQQRQGTPDVVIKKEPTDDRASSNPNDGFQRHYLARKDAGSSVQVPIKDTTRRIRGGLDSSVPHRRGRTDTDDDALLPSGKRIKCEVLHSRMKVRPAASLNIDDNAATSPPPNISSSPCPKDIKKE</sequence>
<feature type="region of interest" description="Disordered" evidence="1">
    <location>
        <begin position="557"/>
        <end position="636"/>
    </location>
</feature>
<dbReference type="Proteomes" id="UP000799428">
    <property type="component" value="Unassembled WGS sequence"/>
</dbReference>
<feature type="region of interest" description="Disordered" evidence="1">
    <location>
        <begin position="324"/>
        <end position="348"/>
    </location>
</feature>
<dbReference type="AlphaFoldDB" id="A0A6G1KDB5"/>
<name>A0A6G1KDB5_9PLEO</name>
<protein>
    <submittedName>
        <fullName evidence="2">Uncharacterized protein</fullName>
    </submittedName>
</protein>
<gene>
    <name evidence="2" type="ORF">K504DRAFT_500763</name>
</gene>
<organism evidence="2 3">
    <name type="scientific">Pleomassaria siparia CBS 279.74</name>
    <dbReference type="NCBI Taxonomy" id="1314801"/>
    <lineage>
        <taxon>Eukaryota</taxon>
        <taxon>Fungi</taxon>
        <taxon>Dikarya</taxon>
        <taxon>Ascomycota</taxon>
        <taxon>Pezizomycotina</taxon>
        <taxon>Dothideomycetes</taxon>
        <taxon>Pleosporomycetidae</taxon>
        <taxon>Pleosporales</taxon>
        <taxon>Pleomassariaceae</taxon>
        <taxon>Pleomassaria</taxon>
    </lineage>
</organism>
<feature type="region of interest" description="Disordered" evidence="1">
    <location>
        <begin position="129"/>
        <end position="169"/>
    </location>
</feature>
<feature type="region of interest" description="Disordered" evidence="1">
    <location>
        <begin position="658"/>
        <end position="687"/>
    </location>
</feature>
<proteinExistence type="predicted"/>
<feature type="compositionally biased region" description="Basic and acidic residues" evidence="1">
    <location>
        <begin position="572"/>
        <end position="582"/>
    </location>
</feature>
<keyword evidence="3" id="KW-1185">Reference proteome</keyword>
<accession>A0A6G1KDB5</accession>
<feature type="region of interest" description="Disordered" evidence="1">
    <location>
        <begin position="1"/>
        <end position="29"/>
    </location>
</feature>